<feature type="domain" description="Thiolase C-terminal" evidence="2">
    <location>
        <begin position="283"/>
        <end position="414"/>
    </location>
</feature>
<dbReference type="PANTHER" id="PTHR42870">
    <property type="entry name" value="ACETYL-COA C-ACETYLTRANSFERASE"/>
    <property type="match status" value="1"/>
</dbReference>
<dbReference type="PIRSF" id="PIRSF000429">
    <property type="entry name" value="Ac-CoA_Ac_transf"/>
    <property type="match status" value="1"/>
</dbReference>
<dbReference type="RefSeq" id="WP_285764177.1">
    <property type="nucleotide sequence ID" value="NZ_BSYJ01000003.1"/>
</dbReference>
<comment type="caution">
    <text evidence="3">The sequence shown here is derived from an EMBL/GenBank/DDBJ whole genome shotgun (WGS) entry which is preliminary data.</text>
</comment>
<dbReference type="Proteomes" id="UP001224392">
    <property type="component" value="Unassembled WGS sequence"/>
</dbReference>
<accession>A0ABQ6LZQ4</accession>
<dbReference type="InterPro" id="IPR016039">
    <property type="entry name" value="Thiolase-like"/>
</dbReference>
<evidence type="ECO:0000313" key="4">
    <source>
        <dbReference type="Proteomes" id="UP001224392"/>
    </source>
</evidence>
<organism evidence="3 4">
    <name type="scientific">Biformimicrobium ophioploci</name>
    <dbReference type="NCBI Taxonomy" id="3036711"/>
    <lineage>
        <taxon>Bacteria</taxon>
        <taxon>Pseudomonadati</taxon>
        <taxon>Pseudomonadota</taxon>
        <taxon>Gammaproteobacteria</taxon>
        <taxon>Cellvibrionales</taxon>
        <taxon>Microbulbiferaceae</taxon>
        <taxon>Biformimicrobium</taxon>
    </lineage>
</organism>
<feature type="domain" description="Thiolase N-terminal" evidence="1">
    <location>
        <begin position="25"/>
        <end position="252"/>
    </location>
</feature>
<dbReference type="Pfam" id="PF00108">
    <property type="entry name" value="Thiolase_N"/>
    <property type="match status" value="1"/>
</dbReference>
<dbReference type="PANTHER" id="PTHR42870:SF1">
    <property type="entry name" value="NON-SPECIFIC LIPID-TRANSFER PROTEIN-LIKE 2"/>
    <property type="match status" value="1"/>
</dbReference>
<dbReference type="EMBL" id="BSYJ01000003">
    <property type="protein sequence ID" value="GMG87557.1"/>
    <property type="molecule type" value="Genomic_DNA"/>
</dbReference>
<dbReference type="CDD" id="cd00829">
    <property type="entry name" value="SCP-x_thiolase"/>
    <property type="match status" value="1"/>
</dbReference>
<protein>
    <submittedName>
        <fullName evidence="3">Acetyl-CoA acetyltransferase</fullName>
    </submittedName>
</protein>
<evidence type="ECO:0000313" key="3">
    <source>
        <dbReference type="EMBL" id="GMG87557.1"/>
    </source>
</evidence>
<dbReference type="Gene3D" id="3.40.47.10">
    <property type="match status" value="1"/>
</dbReference>
<evidence type="ECO:0000259" key="1">
    <source>
        <dbReference type="Pfam" id="PF00108"/>
    </source>
</evidence>
<reference evidence="3 4" key="1">
    <citation type="submission" date="2023-04" db="EMBL/GenBank/DDBJ databases">
        <title>Marinobulbifer ophiurae gen. nov., sp. Nov., isolate from tissue of brittle star Ophioplocus japonicus.</title>
        <authorList>
            <person name="Kawano K."/>
            <person name="Sawayama S."/>
            <person name="Nakagawa S."/>
        </authorList>
    </citation>
    <scope>NUCLEOTIDE SEQUENCE [LARGE SCALE GENOMIC DNA]</scope>
    <source>
        <strain evidence="3 4">NKW57</strain>
    </source>
</reference>
<evidence type="ECO:0000259" key="2">
    <source>
        <dbReference type="Pfam" id="PF22691"/>
    </source>
</evidence>
<dbReference type="InterPro" id="IPR002155">
    <property type="entry name" value="Thiolase"/>
</dbReference>
<keyword evidence="4" id="KW-1185">Reference proteome</keyword>
<dbReference type="InterPro" id="IPR020616">
    <property type="entry name" value="Thiolase_N"/>
</dbReference>
<sequence>MSCDVYIAGGAHTRFGAHVQRDRETGVRTDTHPVQQMFAEVVAGALADANVEAGQADGIFVGSCSPGAFIQQELLAPLALQSESGLRFASLSQSTAACASGSVALFAAADAIQAGRAQVALVIGIEKMNLLDTPAVSDILARCSYWPEEGGQGMTFPGLFAQLGDNYRLQHGIGAARYREMLAAVSAANYRNGIHNPLAHFGPGSIPDKKKLLSTQAILELPAEKNPVIAPPLHLHDCSPISDGAAALVLVAKPGQARKGRNEVMIAGRHTATEFLPIAARPKNYTLEGAQYAAAAACREAGISVADLDLAEVHDCFTSNQLLCVEALGLSDQGCAGEDYLAGAYGESSKCKVNLSGGLKSKGHPVGATGVSMHYFAWRQLAGDAVGVAHPRNPEHAAVLNLGGSGVVNCASVLRAVR</sequence>
<dbReference type="SUPFAM" id="SSF53901">
    <property type="entry name" value="Thiolase-like"/>
    <property type="match status" value="1"/>
</dbReference>
<gene>
    <name evidence="3" type="ORF">MNKW57_18780</name>
</gene>
<dbReference type="Pfam" id="PF22691">
    <property type="entry name" value="Thiolase_C_1"/>
    <property type="match status" value="1"/>
</dbReference>
<proteinExistence type="predicted"/>
<name>A0ABQ6LZQ4_9GAMM</name>
<dbReference type="InterPro" id="IPR055140">
    <property type="entry name" value="Thiolase_C_2"/>
</dbReference>